<reference evidence="1" key="1">
    <citation type="journal article" date="2020" name="Stud. Mycol.">
        <title>101 Dothideomycetes genomes: a test case for predicting lifestyles and emergence of pathogens.</title>
        <authorList>
            <person name="Haridas S."/>
            <person name="Albert R."/>
            <person name="Binder M."/>
            <person name="Bloem J."/>
            <person name="Labutti K."/>
            <person name="Salamov A."/>
            <person name="Andreopoulos B."/>
            <person name="Baker S."/>
            <person name="Barry K."/>
            <person name="Bills G."/>
            <person name="Bluhm B."/>
            <person name="Cannon C."/>
            <person name="Castanera R."/>
            <person name="Culley D."/>
            <person name="Daum C."/>
            <person name="Ezra D."/>
            <person name="Gonzalez J."/>
            <person name="Henrissat B."/>
            <person name="Kuo A."/>
            <person name="Liang C."/>
            <person name="Lipzen A."/>
            <person name="Lutzoni F."/>
            <person name="Magnuson J."/>
            <person name="Mondo S."/>
            <person name="Nolan M."/>
            <person name="Ohm R."/>
            <person name="Pangilinan J."/>
            <person name="Park H.-J."/>
            <person name="Ramirez L."/>
            <person name="Alfaro M."/>
            <person name="Sun H."/>
            <person name="Tritt A."/>
            <person name="Yoshinaga Y."/>
            <person name="Zwiers L.-H."/>
            <person name="Turgeon B."/>
            <person name="Goodwin S."/>
            <person name="Spatafora J."/>
            <person name="Crous P."/>
            <person name="Grigoriev I."/>
        </authorList>
    </citation>
    <scope>NUCLEOTIDE SEQUENCE</scope>
    <source>
        <strain evidence="1">CBS 525.71</strain>
    </source>
</reference>
<comment type="caution">
    <text evidence="1">The sequence shown here is derived from an EMBL/GenBank/DDBJ whole genome shotgun (WGS) entry which is preliminary data.</text>
</comment>
<accession>A0ACB6RU34</accession>
<gene>
    <name evidence="1" type="ORF">BU25DRAFT_460299</name>
</gene>
<keyword evidence="2" id="KW-1185">Reference proteome</keyword>
<organism evidence="1 2">
    <name type="scientific">Macroventuria anomochaeta</name>
    <dbReference type="NCBI Taxonomy" id="301207"/>
    <lineage>
        <taxon>Eukaryota</taxon>
        <taxon>Fungi</taxon>
        <taxon>Dikarya</taxon>
        <taxon>Ascomycota</taxon>
        <taxon>Pezizomycotina</taxon>
        <taxon>Dothideomycetes</taxon>
        <taxon>Pleosporomycetidae</taxon>
        <taxon>Pleosporales</taxon>
        <taxon>Pleosporineae</taxon>
        <taxon>Didymellaceae</taxon>
        <taxon>Macroventuria</taxon>
    </lineage>
</organism>
<dbReference type="Proteomes" id="UP000799754">
    <property type="component" value="Unassembled WGS sequence"/>
</dbReference>
<proteinExistence type="predicted"/>
<sequence length="169" mass="19164">MHICTIPYADVAANYEEVKNLRDTSHPTSRSQRFIPHTTHRLDILPAVPESSTFTHDQNMRESNVGQISIFWYEDLTRCYAAWVATNRFPPDLVTETVKAWQSTRRGKALPPLLNGEKKWFIRLSQMSSKDSPVGGKEPPTSLPRSAAVCAPGIVCKTKSKTQRPRKER</sequence>
<name>A0ACB6RU34_9PLEO</name>
<protein>
    <submittedName>
        <fullName evidence="1">Uncharacterized protein</fullName>
    </submittedName>
</protein>
<evidence type="ECO:0000313" key="2">
    <source>
        <dbReference type="Proteomes" id="UP000799754"/>
    </source>
</evidence>
<dbReference type="EMBL" id="MU006725">
    <property type="protein sequence ID" value="KAF2625581.1"/>
    <property type="molecule type" value="Genomic_DNA"/>
</dbReference>
<evidence type="ECO:0000313" key="1">
    <source>
        <dbReference type="EMBL" id="KAF2625581.1"/>
    </source>
</evidence>